<evidence type="ECO:0000256" key="3">
    <source>
        <dbReference type="ARBA" id="ARBA00022737"/>
    </source>
</evidence>
<dbReference type="Gene3D" id="2.130.10.10">
    <property type="entry name" value="YVTN repeat-like/Quinoprotein amine dehydrogenase"/>
    <property type="match status" value="2"/>
</dbReference>
<proteinExistence type="inferred from homology"/>
<protein>
    <recommendedName>
        <fullName evidence="6">Serine-threonine kinase receptor-associated protein</fullName>
    </recommendedName>
</protein>
<name>A0A2X0M648_9BASI</name>
<feature type="repeat" description="WD" evidence="7">
    <location>
        <begin position="94"/>
        <end position="135"/>
    </location>
</feature>
<dbReference type="InterPro" id="IPR019775">
    <property type="entry name" value="WD40_repeat_CS"/>
</dbReference>
<organism evidence="9 10">
    <name type="scientific">Microbotryum silenes-dioicae</name>
    <dbReference type="NCBI Taxonomy" id="796604"/>
    <lineage>
        <taxon>Eukaryota</taxon>
        <taxon>Fungi</taxon>
        <taxon>Dikarya</taxon>
        <taxon>Basidiomycota</taxon>
        <taxon>Pucciniomycotina</taxon>
        <taxon>Microbotryomycetes</taxon>
        <taxon>Microbotryales</taxon>
        <taxon>Microbotryaceae</taxon>
        <taxon>Microbotryum</taxon>
    </lineage>
</organism>
<feature type="repeat" description="WD" evidence="7">
    <location>
        <begin position="337"/>
        <end position="371"/>
    </location>
</feature>
<dbReference type="AlphaFoldDB" id="A0A2X0M648"/>
<dbReference type="InterPro" id="IPR020472">
    <property type="entry name" value="WD40_PAC1"/>
</dbReference>
<dbReference type="Proteomes" id="UP000249464">
    <property type="component" value="Unassembled WGS sequence"/>
</dbReference>
<evidence type="ECO:0000256" key="5">
    <source>
        <dbReference type="ARBA" id="ARBA00038394"/>
    </source>
</evidence>
<feature type="repeat" description="WD" evidence="7">
    <location>
        <begin position="200"/>
        <end position="242"/>
    </location>
</feature>
<keyword evidence="1 7" id="KW-0853">WD repeat</keyword>
<evidence type="ECO:0000313" key="9">
    <source>
        <dbReference type="EMBL" id="SGY41286.1"/>
    </source>
</evidence>
<evidence type="ECO:0000256" key="1">
    <source>
        <dbReference type="ARBA" id="ARBA00022574"/>
    </source>
</evidence>
<dbReference type="GO" id="GO:0032797">
    <property type="term" value="C:SMN complex"/>
    <property type="evidence" value="ECO:0007669"/>
    <property type="project" value="TreeGrafter"/>
</dbReference>
<dbReference type="InterPro" id="IPR015943">
    <property type="entry name" value="WD40/YVTN_repeat-like_dom_sf"/>
</dbReference>
<comment type="similarity">
    <text evidence="5">Belongs to the WD repeat STRAP family.</text>
</comment>
<evidence type="ECO:0000256" key="2">
    <source>
        <dbReference type="ARBA" id="ARBA00022664"/>
    </source>
</evidence>
<dbReference type="SMART" id="SM00320">
    <property type="entry name" value="WD40"/>
    <property type="match status" value="6"/>
</dbReference>
<keyword evidence="2" id="KW-0507">mRNA processing</keyword>
<gene>
    <name evidence="9" type="primary">BQ5605_C003g02492</name>
    <name evidence="9" type="ORF">BQ5605_C003G02492</name>
</gene>
<dbReference type="EMBL" id="FQNC01000042">
    <property type="protein sequence ID" value="SGY41286.1"/>
    <property type="molecule type" value="Genomic_DNA"/>
</dbReference>
<dbReference type="PANTHER" id="PTHR19877:SF13">
    <property type="entry name" value="SERINE-THREONINE KINASE RECEPTOR-ASSOCIATED PROTEIN"/>
    <property type="match status" value="1"/>
</dbReference>
<reference evidence="9 10" key="1">
    <citation type="submission" date="2016-11" db="EMBL/GenBank/DDBJ databases">
        <authorList>
            <person name="Jaros S."/>
            <person name="Januszkiewicz K."/>
            <person name="Wedrychowicz H."/>
        </authorList>
    </citation>
    <scope>NUCLEOTIDE SEQUENCE [LARGE SCALE GENOMIC DNA]</scope>
</reference>
<dbReference type="PANTHER" id="PTHR19877">
    <property type="entry name" value="EUKARYOTIC TRANSLATION INITIATION FACTOR 3 SUBUNIT I"/>
    <property type="match status" value="1"/>
</dbReference>
<dbReference type="GO" id="GO:0003723">
    <property type="term" value="F:RNA binding"/>
    <property type="evidence" value="ECO:0007669"/>
    <property type="project" value="TreeGrafter"/>
</dbReference>
<dbReference type="PROSITE" id="PS50294">
    <property type="entry name" value="WD_REPEATS_REGION"/>
    <property type="match status" value="3"/>
</dbReference>
<keyword evidence="4" id="KW-0508">mRNA splicing</keyword>
<feature type="repeat" description="WD" evidence="7">
    <location>
        <begin position="135"/>
        <end position="176"/>
    </location>
</feature>
<dbReference type="InterPro" id="IPR001680">
    <property type="entry name" value="WD40_rpt"/>
</dbReference>
<keyword evidence="3" id="KW-0677">Repeat</keyword>
<evidence type="ECO:0000256" key="7">
    <source>
        <dbReference type="PROSITE-ProRule" id="PRU00221"/>
    </source>
</evidence>
<dbReference type="Pfam" id="PF00400">
    <property type="entry name" value="WD40"/>
    <property type="match status" value="3"/>
</dbReference>
<dbReference type="PROSITE" id="PS50082">
    <property type="entry name" value="WD_REPEATS_2"/>
    <property type="match status" value="4"/>
</dbReference>
<keyword evidence="10" id="KW-1185">Reference proteome</keyword>
<feature type="compositionally biased region" description="Low complexity" evidence="8">
    <location>
        <begin position="25"/>
        <end position="65"/>
    </location>
</feature>
<dbReference type="PRINTS" id="PR00320">
    <property type="entry name" value="GPROTEINBRPT"/>
</dbReference>
<feature type="region of interest" description="Disordered" evidence="8">
    <location>
        <begin position="23"/>
        <end position="65"/>
    </location>
</feature>
<dbReference type="InterPro" id="IPR036322">
    <property type="entry name" value="WD40_repeat_dom_sf"/>
</dbReference>
<dbReference type="STRING" id="796604.A0A2X0M648"/>
<dbReference type="PROSITE" id="PS00678">
    <property type="entry name" value="WD_REPEATS_1"/>
    <property type="match status" value="1"/>
</dbReference>
<dbReference type="SUPFAM" id="SSF50978">
    <property type="entry name" value="WD40 repeat-like"/>
    <property type="match status" value="1"/>
</dbReference>
<sequence length="384" mass="41006">MSIPVRSTPLVCSGHTRPIPSLHFSCPSGSGSGSSSSSISNSSAPTPSSSEGPTSSTSTSTSTSDPSYLLISSCKDGKPQLRNWLGDWVGTFVEGGHKGAVWSSRLSQDGERAVTGSGDFTAKLWDTTTGSCLSTFNHNHIVRSVDINASSTSLLTGGAENKLRLWDLTRSSISSSEATEDLISPTQEGACVEFKDTGSDTAHEGTIKTVMFDDEARQVVVSMGEDQKVKWWDIRTLSCIHTLSLPNPITSLSHATPLGPLSPSPQLALTTTQALHLYSLSDPLVHSEPLTTHSLSYTPSTASVHPSPSKPLFVTGSTTDNWVHVHDLSTGEEKELGKGHHGPVHGVSFSPDGEMYASAGEDGTIRLWQTEPKDWGLWRYNDEL</sequence>
<evidence type="ECO:0000256" key="4">
    <source>
        <dbReference type="ARBA" id="ARBA00023187"/>
    </source>
</evidence>
<evidence type="ECO:0000313" key="10">
    <source>
        <dbReference type="Proteomes" id="UP000249464"/>
    </source>
</evidence>
<evidence type="ECO:0000256" key="8">
    <source>
        <dbReference type="SAM" id="MobiDB-lite"/>
    </source>
</evidence>
<dbReference type="GO" id="GO:0000387">
    <property type="term" value="P:spliceosomal snRNP assembly"/>
    <property type="evidence" value="ECO:0007669"/>
    <property type="project" value="TreeGrafter"/>
</dbReference>
<evidence type="ECO:0000256" key="6">
    <source>
        <dbReference type="ARBA" id="ARBA00040390"/>
    </source>
</evidence>
<accession>A0A2X0M648</accession>